<dbReference type="Proteomes" id="UP000624159">
    <property type="component" value="Unassembled WGS sequence"/>
</dbReference>
<gene>
    <name evidence="1" type="ORF">I5U13_19245</name>
</gene>
<keyword evidence="2" id="KW-1185">Reference proteome</keyword>
<dbReference type="EMBL" id="JADULK010000011">
    <property type="protein sequence ID" value="MBH1931798.1"/>
    <property type="molecule type" value="Genomic_DNA"/>
</dbReference>
<sequence>MWDMISTIFKVLLGVVAVFSIGRFLYCDVIPQFKNGAMQSDVIKNGLAVNADIISSSQTSYWGGNKPIYKLTFRFKTMDNVEVESSLTKSLSFKEIERFSPGNGTTIKYDPKNPKRIALFDKPLILVDN</sequence>
<evidence type="ECO:0000313" key="1">
    <source>
        <dbReference type="EMBL" id="MBH1931798.1"/>
    </source>
</evidence>
<organism evidence="1 2">
    <name type="scientific">Serratia rubidaea</name>
    <name type="common">Serratia marinorubra</name>
    <dbReference type="NCBI Taxonomy" id="61652"/>
    <lineage>
        <taxon>Bacteria</taxon>
        <taxon>Pseudomonadati</taxon>
        <taxon>Pseudomonadota</taxon>
        <taxon>Gammaproteobacteria</taxon>
        <taxon>Enterobacterales</taxon>
        <taxon>Yersiniaceae</taxon>
        <taxon>Serratia</taxon>
    </lineage>
</organism>
<name>A0ABS0MHG3_SERRU</name>
<protein>
    <submittedName>
        <fullName evidence="1">DUF3592 domain-containing protein</fullName>
    </submittedName>
</protein>
<reference evidence="1 2" key="1">
    <citation type="submission" date="2020-11" db="EMBL/GenBank/DDBJ databases">
        <title>Enhanced detection system for hospital associated transmission using whole genome sequencing surveillance.</title>
        <authorList>
            <person name="Harrison L.H."/>
            <person name="Van Tyne D."/>
            <person name="Marsh J.W."/>
            <person name="Griffith M.P."/>
            <person name="Snyder D.J."/>
            <person name="Cooper V.S."/>
            <person name="Mustapha M."/>
        </authorList>
    </citation>
    <scope>NUCLEOTIDE SEQUENCE [LARGE SCALE GENOMIC DNA]</scope>
    <source>
        <strain evidence="1 2">SER00230</strain>
    </source>
</reference>
<dbReference type="RefSeq" id="WP_197664726.1">
    <property type="nucleotide sequence ID" value="NZ_JADULK010000011.1"/>
</dbReference>
<accession>A0ABS0MHG3</accession>
<comment type="caution">
    <text evidence="1">The sequence shown here is derived from an EMBL/GenBank/DDBJ whole genome shotgun (WGS) entry which is preliminary data.</text>
</comment>
<evidence type="ECO:0000313" key="2">
    <source>
        <dbReference type="Proteomes" id="UP000624159"/>
    </source>
</evidence>
<proteinExistence type="predicted"/>